<comment type="subcellular location">
    <subcellularLocation>
        <location evidence="1">Cell membrane</location>
        <topology evidence="1">Multi-pass membrane protein</topology>
    </subcellularLocation>
</comment>
<organism evidence="8">
    <name type="scientific">bioreactor metagenome</name>
    <dbReference type="NCBI Taxonomy" id="1076179"/>
    <lineage>
        <taxon>unclassified sequences</taxon>
        <taxon>metagenomes</taxon>
        <taxon>ecological metagenomes</taxon>
    </lineage>
</organism>
<reference evidence="8" key="1">
    <citation type="submission" date="2019-08" db="EMBL/GenBank/DDBJ databases">
        <authorList>
            <person name="Kucharzyk K."/>
            <person name="Murdoch R.W."/>
            <person name="Higgins S."/>
            <person name="Loffler F."/>
        </authorList>
    </citation>
    <scope>NUCLEOTIDE SEQUENCE</scope>
</reference>
<dbReference type="Gene3D" id="1.10.3720.10">
    <property type="entry name" value="MetI-like"/>
    <property type="match status" value="1"/>
</dbReference>
<dbReference type="PANTHER" id="PTHR30151">
    <property type="entry name" value="ALKANE SULFONATE ABC TRANSPORTER-RELATED, MEMBRANE SUBUNIT"/>
    <property type="match status" value="1"/>
</dbReference>
<proteinExistence type="predicted"/>
<evidence type="ECO:0000313" key="8">
    <source>
        <dbReference type="EMBL" id="MPM84934.1"/>
    </source>
</evidence>
<evidence type="ECO:0000256" key="4">
    <source>
        <dbReference type="ARBA" id="ARBA00022692"/>
    </source>
</evidence>
<dbReference type="InterPro" id="IPR035906">
    <property type="entry name" value="MetI-like_sf"/>
</dbReference>
<evidence type="ECO:0000256" key="6">
    <source>
        <dbReference type="ARBA" id="ARBA00023136"/>
    </source>
</evidence>
<feature type="transmembrane region" description="Helical" evidence="7">
    <location>
        <begin position="37"/>
        <end position="57"/>
    </location>
</feature>
<sequence length="100" mass="10768">MSGRSRSDTFAEVLIPFAALDILSGLRIGIANGWRMLISAEMVVGVALGLGFAIQITTGYIDYASAFACIVIICIIGLIIDKVVLEVLENYVRSKLGMEE</sequence>
<evidence type="ECO:0000256" key="3">
    <source>
        <dbReference type="ARBA" id="ARBA00022475"/>
    </source>
</evidence>
<evidence type="ECO:0000256" key="1">
    <source>
        <dbReference type="ARBA" id="ARBA00004651"/>
    </source>
</evidence>
<keyword evidence="6 7" id="KW-0472">Membrane</keyword>
<accession>A0A645D6G9</accession>
<dbReference type="PANTHER" id="PTHR30151:SF0">
    <property type="entry name" value="ABC TRANSPORTER PERMEASE PROTEIN MJ0413-RELATED"/>
    <property type="match status" value="1"/>
</dbReference>
<evidence type="ECO:0008006" key="9">
    <source>
        <dbReference type="Google" id="ProtNLM"/>
    </source>
</evidence>
<keyword evidence="5 7" id="KW-1133">Transmembrane helix</keyword>
<evidence type="ECO:0000256" key="2">
    <source>
        <dbReference type="ARBA" id="ARBA00022448"/>
    </source>
</evidence>
<feature type="transmembrane region" description="Helical" evidence="7">
    <location>
        <begin position="63"/>
        <end position="85"/>
    </location>
</feature>
<gene>
    <name evidence="8" type="ORF">SDC9_132010</name>
</gene>
<keyword evidence="4 7" id="KW-0812">Transmembrane</keyword>
<keyword evidence="2" id="KW-0813">Transport</keyword>
<evidence type="ECO:0000256" key="5">
    <source>
        <dbReference type="ARBA" id="ARBA00022989"/>
    </source>
</evidence>
<dbReference type="SUPFAM" id="SSF161098">
    <property type="entry name" value="MetI-like"/>
    <property type="match status" value="1"/>
</dbReference>
<keyword evidence="3" id="KW-1003">Cell membrane</keyword>
<dbReference type="GO" id="GO:0005886">
    <property type="term" value="C:plasma membrane"/>
    <property type="evidence" value="ECO:0007669"/>
    <property type="project" value="UniProtKB-SubCell"/>
</dbReference>
<protein>
    <recommendedName>
        <fullName evidence="9">ABC transmembrane type-1 domain-containing protein</fullName>
    </recommendedName>
</protein>
<dbReference type="EMBL" id="VSSQ01033365">
    <property type="protein sequence ID" value="MPM84934.1"/>
    <property type="molecule type" value="Genomic_DNA"/>
</dbReference>
<evidence type="ECO:0000256" key="7">
    <source>
        <dbReference type="SAM" id="Phobius"/>
    </source>
</evidence>
<name>A0A645D6G9_9ZZZZ</name>
<comment type="caution">
    <text evidence="8">The sequence shown here is derived from an EMBL/GenBank/DDBJ whole genome shotgun (WGS) entry which is preliminary data.</text>
</comment>
<dbReference type="AlphaFoldDB" id="A0A645D6G9"/>